<dbReference type="EC" id="3.1.3.5" evidence="7"/>
<sequence>MTHARLFQRILLTNDDGIDAPGLALLESIASTLAEDVWVVAPAEDQSGTSHSLSLHAPLRAHPKGPQRFAVSGTPGDCVALAIAHIMDGQLDGQLPELILSGINRGANLGTETVFSGTVGAAMTGMLLGIPSIALSQAFRDRNDVPWDIAREHAPDAIRRVVEAGWAKDACININFPAVAPGDVKPLKATRQGAGLLQGVDVVSGRDPREMAYHWLKLKRAWNNDADDTESGALEAGHVTATPLKFERTHEQALDQLRALLERA</sequence>
<dbReference type="GO" id="GO:0005737">
    <property type="term" value="C:cytoplasm"/>
    <property type="evidence" value="ECO:0007669"/>
    <property type="project" value="UniProtKB-SubCell"/>
</dbReference>
<evidence type="ECO:0000256" key="6">
    <source>
        <dbReference type="ARBA" id="ARBA00022801"/>
    </source>
</evidence>
<dbReference type="AlphaFoldDB" id="A0A917V1J0"/>
<evidence type="ECO:0000256" key="1">
    <source>
        <dbReference type="ARBA" id="ARBA00000815"/>
    </source>
</evidence>
<feature type="binding site" evidence="7">
    <location>
        <position position="104"/>
    </location>
    <ligand>
        <name>a divalent metal cation</name>
        <dbReference type="ChEBI" id="CHEBI:60240"/>
    </ligand>
</feature>
<evidence type="ECO:0000256" key="2">
    <source>
        <dbReference type="ARBA" id="ARBA00011062"/>
    </source>
</evidence>
<protein>
    <recommendedName>
        <fullName evidence="7">5'-nucleotidase SurE</fullName>
        <ecNumber evidence="7">3.1.3.5</ecNumber>
    </recommendedName>
    <alternativeName>
        <fullName evidence="7">Nucleoside 5'-monophosphate phosphohydrolase</fullName>
    </alternativeName>
</protein>
<dbReference type="EMBL" id="BMPO01000011">
    <property type="protein sequence ID" value="GGK08916.1"/>
    <property type="molecule type" value="Genomic_DNA"/>
</dbReference>
<feature type="binding site" evidence="7">
    <location>
        <position position="15"/>
    </location>
    <ligand>
        <name>a divalent metal cation</name>
        <dbReference type="ChEBI" id="CHEBI:60240"/>
    </ligand>
</feature>
<comment type="cofactor">
    <cofactor evidence="7">
        <name>a divalent metal cation</name>
        <dbReference type="ChEBI" id="CHEBI:60240"/>
    </cofactor>
    <text evidence="7">Binds 1 divalent metal cation per subunit.</text>
</comment>
<comment type="subcellular location">
    <subcellularLocation>
        <location evidence="7">Cytoplasm</location>
    </subcellularLocation>
</comment>
<dbReference type="InterPro" id="IPR036523">
    <property type="entry name" value="SurE-like_sf"/>
</dbReference>
<evidence type="ECO:0000256" key="3">
    <source>
        <dbReference type="ARBA" id="ARBA00022490"/>
    </source>
</evidence>
<keyword evidence="4 7" id="KW-0479">Metal-binding</keyword>
<feature type="binding site" evidence="7">
    <location>
        <position position="47"/>
    </location>
    <ligand>
        <name>a divalent metal cation</name>
        <dbReference type="ChEBI" id="CHEBI:60240"/>
    </ligand>
</feature>
<comment type="catalytic activity">
    <reaction evidence="1 7">
        <text>a ribonucleoside 5'-phosphate + H2O = a ribonucleoside + phosphate</text>
        <dbReference type="Rhea" id="RHEA:12484"/>
        <dbReference type="ChEBI" id="CHEBI:15377"/>
        <dbReference type="ChEBI" id="CHEBI:18254"/>
        <dbReference type="ChEBI" id="CHEBI:43474"/>
        <dbReference type="ChEBI" id="CHEBI:58043"/>
        <dbReference type="EC" id="3.1.3.5"/>
    </reaction>
</comment>
<evidence type="ECO:0000259" key="8">
    <source>
        <dbReference type="Pfam" id="PF01975"/>
    </source>
</evidence>
<dbReference type="PANTHER" id="PTHR30457">
    <property type="entry name" value="5'-NUCLEOTIDASE SURE"/>
    <property type="match status" value="1"/>
</dbReference>
<dbReference type="InterPro" id="IPR002828">
    <property type="entry name" value="SurE-like_Pase/nucleotidase"/>
</dbReference>
<reference evidence="9" key="2">
    <citation type="submission" date="2020-09" db="EMBL/GenBank/DDBJ databases">
        <authorList>
            <person name="Sun Q."/>
            <person name="Ohkuma M."/>
        </authorList>
    </citation>
    <scope>NUCLEOTIDE SEQUENCE</scope>
    <source>
        <strain evidence="9">JCM 30078</strain>
    </source>
</reference>
<name>A0A917V1J0_9PSED</name>
<dbReference type="HAMAP" id="MF_00060">
    <property type="entry name" value="SurE"/>
    <property type="match status" value="1"/>
</dbReference>
<comment type="similarity">
    <text evidence="2 7">Belongs to the SurE nucleotidase family.</text>
</comment>
<comment type="caution">
    <text evidence="9">The sequence shown here is derived from an EMBL/GenBank/DDBJ whole genome shotgun (WGS) entry which is preliminary data.</text>
</comment>
<dbReference type="GO" id="GO:0004309">
    <property type="term" value="F:exopolyphosphatase activity"/>
    <property type="evidence" value="ECO:0007669"/>
    <property type="project" value="TreeGrafter"/>
</dbReference>
<dbReference type="Proteomes" id="UP000635983">
    <property type="component" value="Unassembled WGS sequence"/>
</dbReference>
<dbReference type="NCBIfam" id="TIGR00087">
    <property type="entry name" value="surE"/>
    <property type="match status" value="1"/>
</dbReference>
<dbReference type="GO" id="GO:0008253">
    <property type="term" value="F:5'-nucleotidase activity"/>
    <property type="evidence" value="ECO:0007669"/>
    <property type="project" value="UniProtKB-UniRule"/>
</dbReference>
<dbReference type="InterPro" id="IPR030048">
    <property type="entry name" value="SurE"/>
</dbReference>
<feature type="binding site" evidence="7">
    <location>
        <position position="16"/>
    </location>
    <ligand>
        <name>a divalent metal cation</name>
        <dbReference type="ChEBI" id="CHEBI:60240"/>
    </ligand>
</feature>
<dbReference type="RefSeq" id="WP_188985740.1">
    <property type="nucleotide sequence ID" value="NZ_BMPO01000011.1"/>
</dbReference>
<accession>A0A917V1J0</accession>
<dbReference type="GO" id="GO:0000166">
    <property type="term" value="F:nucleotide binding"/>
    <property type="evidence" value="ECO:0007669"/>
    <property type="project" value="UniProtKB-KW"/>
</dbReference>
<reference evidence="9" key="1">
    <citation type="journal article" date="2014" name="Int. J. Syst. Evol. Microbiol.">
        <title>Complete genome sequence of Corynebacterium casei LMG S-19264T (=DSM 44701T), isolated from a smear-ripened cheese.</title>
        <authorList>
            <consortium name="US DOE Joint Genome Institute (JGI-PGF)"/>
            <person name="Walter F."/>
            <person name="Albersmeier A."/>
            <person name="Kalinowski J."/>
            <person name="Ruckert C."/>
        </authorList>
    </citation>
    <scope>NUCLEOTIDE SEQUENCE</scope>
    <source>
        <strain evidence="9">JCM 30078</strain>
    </source>
</reference>
<dbReference type="Gene3D" id="3.40.1210.10">
    <property type="entry name" value="Survival protein SurE-like phosphatase/nucleotidase"/>
    <property type="match status" value="1"/>
</dbReference>
<gene>
    <name evidence="7 9" type="primary">surE</name>
    <name evidence="9" type="ORF">GCM10009304_38760</name>
</gene>
<keyword evidence="3 7" id="KW-0963">Cytoplasm</keyword>
<evidence type="ECO:0000256" key="4">
    <source>
        <dbReference type="ARBA" id="ARBA00022723"/>
    </source>
</evidence>
<dbReference type="PANTHER" id="PTHR30457:SF12">
    <property type="entry name" value="5'_3'-NUCLEOTIDASE SURE"/>
    <property type="match status" value="1"/>
</dbReference>
<evidence type="ECO:0000256" key="7">
    <source>
        <dbReference type="HAMAP-Rule" id="MF_00060"/>
    </source>
</evidence>
<dbReference type="Pfam" id="PF01975">
    <property type="entry name" value="SurE"/>
    <property type="match status" value="1"/>
</dbReference>
<dbReference type="GO" id="GO:0046872">
    <property type="term" value="F:metal ion binding"/>
    <property type="evidence" value="ECO:0007669"/>
    <property type="project" value="UniProtKB-UniRule"/>
</dbReference>
<dbReference type="NCBIfam" id="NF001490">
    <property type="entry name" value="PRK00346.1-4"/>
    <property type="match status" value="1"/>
</dbReference>
<keyword evidence="5 7" id="KW-0547">Nucleotide-binding</keyword>
<proteinExistence type="inferred from homology"/>
<organism evidence="9 10">
    <name type="scientific">Pseudomonas matsuisoli</name>
    <dbReference type="NCBI Taxonomy" id="1515666"/>
    <lineage>
        <taxon>Bacteria</taxon>
        <taxon>Pseudomonadati</taxon>
        <taxon>Pseudomonadota</taxon>
        <taxon>Gammaproteobacteria</taxon>
        <taxon>Pseudomonadales</taxon>
        <taxon>Pseudomonadaceae</taxon>
        <taxon>Pseudomonas</taxon>
    </lineage>
</organism>
<evidence type="ECO:0000313" key="9">
    <source>
        <dbReference type="EMBL" id="GGK08916.1"/>
    </source>
</evidence>
<dbReference type="GO" id="GO:0008254">
    <property type="term" value="F:3'-nucleotidase activity"/>
    <property type="evidence" value="ECO:0007669"/>
    <property type="project" value="TreeGrafter"/>
</dbReference>
<keyword evidence="10" id="KW-1185">Reference proteome</keyword>
<evidence type="ECO:0000313" key="10">
    <source>
        <dbReference type="Proteomes" id="UP000635983"/>
    </source>
</evidence>
<comment type="function">
    <text evidence="7">Nucleotidase that shows phosphatase activity on nucleoside 5'-monophosphates.</text>
</comment>
<evidence type="ECO:0000256" key="5">
    <source>
        <dbReference type="ARBA" id="ARBA00022741"/>
    </source>
</evidence>
<dbReference type="SUPFAM" id="SSF64167">
    <property type="entry name" value="SurE-like"/>
    <property type="match status" value="1"/>
</dbReference>
<keyword evidence="6 7" id="KW-0378">Hydrolase</keyword>
<feature type="domain" description="Survival protein SurE-like phosphatase/nucleotidase" evidence="8">
    <location>
        <begin position="10"/>
        <end position="194"/>
    </location>
</feature>